<sequence>MSNKLLKPEMCREITDKEINRLIKKREEENKVFKKLLKQLESTNKKANKKKLR</sequence>
<evidence type="ECO:0000313" key="3">
    <source>
        <dbReference type="Proteomes" id="UP000679220"/>
    </source>
</evidence>
<comment type="caution">
    <text evidence="2">The sequence shown here is derived from an EMBL/GenBank/DDBJ whole genome shotgun (WGS) entry which is preliminary data.</text>
</comment>
<gene>
    <name evidence="2" type="ORF">KDU71_12565</name>
</gene>
<evidence type="ECO:0000256" key="1">
    <source>
        <dbReference type="SAM" id="Coils"/>
    </source>
</evidence>
<dbReference type="AlphaFoldDB" id="A0A941IZ32"/>
<reference evidence="2" key="1">
    <citation type="journal article" date="2018" name="Int. J. Syst. Evol. Microbiol.">
        <title>Carboxylicivirga sediminis sp. nov., isolated from coastal sediment.</title>
        <authorList>
            <person name="Wang F.Q."/>
            <person name="Ren L.H."/>
            <person name="Zou R.J."/>
            <person name="Sun Y.Z."/>
            <person name="Liu X.J."/>
            <person name="Jiang F."/>
            <person name="Liu L.J."/>
        </authorList>
    </citation>
    <scope>NUCLEOTIDE SEQUENCE</scope>
    <source>
        <strain evidence="2">JR1</strain>
    </source>
</reference>
<dbReference type="Proteomes" id="UP000679220">
    <property type="component" value="Unassembled WGS sequence"/>
</dbReference>
<feature type="coiled-coil region" evidence="1">
    <location>
        <begin position="19"/>
        <end position="53"/>
    </location>
</feature>
<evidence type="ECO:0000313" key="2">
    <source>
        <dbReference type="EMBL" id="MBR8536397.1"/>
    </source>
</evidence>
<dbReference type="EMBL" id="JAGTAR010000018">
    <property type="protein sequence ID" value="MBR8536397.1"/>
    <property type="molecule type" value="Genomic_DNA"/>
</dbReference>
<accession>A0A941IZ32</accession>
<dbReference type="RefSeq" id="WP_212191428.1">
    <property type="nucleotide sequence ID" value="NZ_JAGTAR010000018.1"/>
</dbReference>
<name>A0A941IZ32_9BACT</name>
<keyword evidence="3" id="KW-1185">Reference proteome</keyword>
<keyword evidence="1" id="KW-0175">Coiled coil</keyword>
<protein>
    <submittedName>
        <fullName evidence="2">Uncharacterized protein</fullName>
    </submittedName>
</protein>
<proteinExistence type="predicted"/>
<reference evidence="2" key="2">
    <citation type="submission" date="2021-04" db="EMBL/GenBank/DDBJ databases">
        <authorList>
            <person name="Zhang T."/>
            <person name="Zhang Y."/>
            <person name="Lu D."/>
            <person name="Zuo D."/>
            <person name="Du Z."/>
        </authorList>
    </citation>
    <scope>NUCLEOTIDE SEQUENCE</scope>
    <source>
        <strain evidence="2">JR1</strain>
    </source>
</reference>
<organism evidence="2 3">
    <name type="scientific">Carboxylicivirga sediminis</name>
    <dbReference type="NCBI Taxonomy" id="2006564"/>
    <lineage>
        <taxon>Bacteria</taxon>
        <taxon>Pseudomonadati</taxon>
        <taxon>Bacteroidota</taxon>
        <taxon>Bacteroidia</taxon>
        <taxon>Marinilabiliales</taxon>
        <taxon>Marinilabiliaceae</taxon>
        <taxon>Carboxylicivirga</taxon>
    </lineage>
</organism>